<accession>A0A4R1LQ49</accession>
<proteinExistence type="predicted"/>
<name>A0A4R1LQ49_9SPHI</name>
<organism evidence="1 2">
    <name type="scientific">Albibacterium bauzanense</name>
    <dbReference type="NCBI Taxonomy" id="653929"/>
    <lineage>
        <taxon>Bacteria</taxon>
        <taxon>Pseudomonadati</taxon>
        <taxon>Bacteroidota</taxon>
        <taxon>Sphingobacteriia</taxon>
        <taxon>Sphingobacteriales</taxon>
        <taxon>Sphingobacteriaceae</taxon>
        <taxon>Albibacterium</taxon>
    </lineage>
</organism>
<keyword evidence="2" id="KW-1185">Reference proteome</keyword>
<dbReference type="AlphaFoldDB" id="A0A4R1LQ49"/>
<sequence>MKSILALCIVAILLTSCESKEKLDRKTVLSILKEENTYPKPVTEDIYVADPADAKRLLDAGLEDAGLITVQRTQSLSEVGEPLISFTEKAEQYLLPVNDEKIQQVKVADEVIEEVTGIQMEDGENRAVVEYKTTFVNVSPFSKVSKIDLEKENVRKVNVVLYDDGWRIGNNRK</sequence>
<dbReference type="Proteomes" id="UP000294616">
    <property type="component" value="Unassembled WGS sequence"/>
</dbReference>
<dbReference type="RefSeq" id="WP_132225613.1">
    <property type="nucleotide sequence ID" value="NZ_SMGO01000003.1"/>
</dbReference>
<comment type="caution">
    <text evidence="1">The sequence shown here is derived from an EMBL/GenBank/DDBJ whole genome shotgun (WGS) entry which is preliminary data.</text>
</comment>
<dbReference type="PROSITE" id="PS51257">
    <property type="entry name" value="PROKAR_LIPOPROTEIN"/>
    <property type="match status" value="1"/>
</dbReference>
<reference evidence="1 2" key="1">
    <citation type="submission" date="2019-03" db="EMBL/GenBank/DDBJ databases">
        <title>Genomic Encyclopedia of Archaeal and Bacterial Type Strains, Phase II (KMG-II): from individual species to whole genera.</title>
        <authorList>
            <person name="Goeker M."/>
        </authorList>
    </citation>
    <scope>NUCLEOTIDE SEQUENCE [LARGE SCALE GENOMIC DNA]</scope>
    <source>
        <strain evidence="1 2">DSM 22554</strain>
    </source>
</reference>
<gene>
    <name evidence="1" type="ORF">C8N28_2646</name>
</gene>
<protein>
    <submittedName>
        <fullName evidence="1">Uncharacterized protein</fullName>
    </submittedName>
</protein>
<dbReference type="EMBL" id="SMGO01000003">
    <property type="protein sequence ID" value="TCK80892.1"/>
    <property type="molecule type" value="Genomic_DNA"/>
</dbReference>
<dbReference type="OrthoDB" id="1341964at2"/>
<evidence type="ECO:0000313" key="2">
    <source>
        <dbReference type="Proteomes" id="UP000294616"/>
    </source>
</evidence>
<evidence type="ECO:0000313" key="1">
    <source>
        <dbReference type="EMBL" id="TCK80892.1"/>
    </source>
</evidence>